<sequence>MRYLLLLALGGAALLAPGLAQAQEKPVLNTAPTVPQPTPVAPAPTRPAPAAADTSNVAPTIPVYTPGQAPAPAATPAPAAPAGALPAPTYGSPSGFDLPERERKRQALQQHAEQYTKTFVYTGLGLGYSSYYGVSQFSFSISPAIGYRVNDKFSIGPGISYAYNNYGFPTSLNTTQHISASNFGVKVFAQYMVYKQFFVHAEYESTRAELLAQDINGNLTGGTIARQVQTPLLGAGYRSQISNRAAADILLLYNFQDDYNSIYPNPVIRFNFLFNIGR</sequence>
<feature type="compositionally biased region" description="Pro residues" evidence="1">
    <location>
        <begin position="34"/>
        <end position="47"/>
    </location>
</feature>
<dbReference type="AlphaFoldDB" id="A0A7Y0AC38"/>
<accession>A0A7Y0AC38</accession>
<dbReference type="SUPFAM" id="SSF56935">
    <property type="entry name" value="Porins"/>
    <property type="match status" value="1"/>
</dbReference>
<keyword evidence="4" id="KW-1185">Reference proteome</keyword>
<feature type="compositionally biased region" description="Low complexity" evidence="1">
    <location>
        <begin position="80"/>
        <end position="89"/>
    </location>
</feature>
<keyword evidence="2" id="KW-0732">Signal</keyword>
<gene>
    <name evidence="3" type="ORF">HHL22_05275</name>
</gene>
<evidence type="ECO:0008006" key="5">
    <source>
        <dbReference type="Google" id="ProtNLM"/>
    </source>
</evidence>
<proteinExistence type="predicted"/>
<reference evidence="3 4" key="1">
    <citation type="submission" date="2020-04" db="EMBL/GenBank/DDBJ databases">
        <title>Hymenobacter polaris sp. nov., isolated from Arctic soil.</title>
        <authorList>
            <person name="Dahal R.H."/>
        </authorList>
    </citation>
    <scope>NUCLEOTIDE SEQUENCE [LARGE SCALE GENOMIC DNA]</scope>
    <source>
        <strain evidence="3 4">RP-2-7</strain>
    </source>
</reference>
<feature type="signal peptide" evidence="2">
    <location>
        <begin position="1"/>
        <end position="22"/>
    </location>
</feature>
<evidence type="ECO:0000256" key="1">
    <source>
        <dbReference type="SAM" id="MobiDB-lite"/>
    </source>
</evidence>
<evidence type="ECO:0000313" key="3">
    <source>
        <dbReference type="EMBL" id="NML64612.1"/>
    </source>
</evidence>
<feature type="region of interest" description="Disordered" evidence="1">
    <location>
        <begin position="29"/>
        <end position="98"/>
    </location>
</feature>
<dbReference type="EMBL" id="JABBGH010000001">
    <property type="protein sequence ID" value="NML64612.1"/>
    <property type="molecule type" value="Genomic_DNA"/>
</dbReference>
<dbReference type="Gene3D" id="2.40.160.60">
    <property type="entry name" value="Outer membrane protein transport protein (OMPP1/FadL/TodX)"/>
    <property type="match status" value="1"/>
</dbReference>
<dbReference type="Proteomes" id="UP000559626">
    <property type="component" value="Unassembled WGS sequence"/>
</dbReference>
<feature type="chain" id="PRO_5031047797" description="Outer membrane protein beta-barrel domain-containing protein" evidence="2">
    <location>
        <begin position="23"/>
        <end position="278"/>
    </location>
</feature>
<organism evidence="3 4">
    <name type="scientific">Hymenobacter polaris</name>
    <dbReference type="NCBI Taxonomy" id="2682546"/>
    <lineage>
        <taxon>Bacteria</taxon>
        <taxon>Pseudomonadati</taxon>
        <taxon>Bacteroidota</taxon>
        <taxon>Cytophagia</taxon>
        <taxon>Cytophagales</taxon>
        <taxon>Hymenobacteraceae</taxon>
        <taxon>Hymenobacter</taxon>
    </lineage>
</organism>
<evidence type="ECO:0000256" key="2">
    <source>
        <dbReference type="SAM" id="SignalP"/>
    </source>
</evidence>
<comment type="caution">
    <text evidence="3">The sequence shown here is derived from an EMBL/GenBank/DDBJ whole genome shotgun (WGS) entry which is preliminary data.</text>
</comment>
<dbReference type="RefSeq" id="WP_169529898.1">
    <property type="nucleotide sequence ID" value="NZ_JABBGH010000001.1"/>
</dbReference>
<name>A0A7Y0AC38_9BACT</name>
<protein>
    <recommendedName>
        <fullName evidence="5">Outer membrane protein beta-barrel domain-containing protein</fullName>
    </recommendedName>
</protein>
<evidence type="ECO:0000313" key="4">
    <source>
        <dbReference type="Proteomes" id="UP000559626"/>
    </source>
</evidence>